<evidence type="ECO:0000256" key="2">
    <source>
        <dbReference type="ARBA" id="ARBA00005695"/>
    </source>
</evidence>
<comment type="similarity">
    <text evidence="2">Belongs to the bacterial solute-binding protein 5 family.</text>
</comment>
<dbReference type="RefSeq" id="WP_142863612.1">
    <property type="nucleotide sequence ID" value="NZ_VJMF01000059.1"/>
</dbReference>
<comment type="subcellular location">
    <subcellularLocation>
        <location evidence="1">Periplasm</location>
    </subcellularLocation>
</comment>
<sequence length="534" mass="58963">MTTRRRFNRLLASAFVTAPFGGSLAAQSPRSGGELTVAFDGASIVKFVLDPHNSLFAPHNRVFRSIYDSLVVLRADQTVGPWLARSWEISPDRRHYVFDLREDVLFHDGSRFDAAALKFNFDRVIDPNVATYARGELGPVVATEALAPHRLGVTLAEPFEPLLRNLSSTKLGIVSPAAIVKYGEGIGQNPVGTGPFRFTGLAAGAEIRLERNPDYRWAPSTSTLSGPAWLDRLTFKNVPEHSTRVAALQSGQVQVADLVPSQHLATIRSSPDLRLVQQELLNTNYALFVNPTRAPWDDPDLRRALRLAIDVDAIVRIVYLGSLARAWSPLSPSMFASAEQDLAGSWKPDPKQAADIFESKGWRRGADGVREKAGRKLTLGFVDAQGNREQRLDVVQLVRRQLAKIGVSLTIESQSGPLLVQRQLAGDYDISGGAQFADDPDVLRRVFAPESRNRLSVVQVEDDQLADLLRKAAREDEPEARKALYLRAQRRIVDEVYAIPIYVLLYNLALSSSAQGIVIDAHGFPHFHEAWLSG</sequence>
<dbReference type="GO" id="GO:0015833">
    <property type="term" value="P:peptide transport"/>
    <property type="evidence" value="ECO:0007669"/>
    <property type="project" value="TreeGrafter"/>
</dbReference>
<dbReference type="Gene3D" id="3.10.105.10">
    <property type="entry name" value="Dipeptide-binding Protein, Domain 3"/>
    <property type="match status" value="1"/>
</dbReference>
<dbReference type="EMBL" id="VJMF01000059">
    <property type="protein sequence ID" value="TRL31195.1"/>
    <property type="molecule type" value="Genomic_DNA"/>
</dbReference>
<dbReference type="GO" id="GO:0043190">
    <property type="term" value="C:ATP-binding cassette (ABC) transporter complex"/>
    <property type="evidence" value="ECO:0007669"/>
    <property type="project" value="InterPro"/>
</dbReference>
<protein>
    <submittedName>
        <fullName evidence="7">ABC transporter substrate-binding protein</fullName>
    </submittedName>
</protein>
<comment type="caution">
    <text evidence="7">The sequence shown here is derived from an EMBL/GenBank/DDBJ whole genome shotgun (WGS) entry which is preliminary data.</text>
</comment>
<keyword evidence="3" id="KW-0813">Transport</keyword>
<evidence type="ECO:0000259" key="6">
    <source>
        <dbReference type="Pfam" id="PF00496"/>
    </source>
</evidence>
<evidence type="ECO:0000256" key="5">
    <source>
        <dbReference type="SAM" id="SignalP"/>
    </source>
</evidence>
<accession>A0A549SNI6</accession>
<dbReference type="Gene3D" id="3.40.190.10">
    <property type="entry name" value="Periplasmic binding protein-like II"/>
    <property type="match status" value="1"/>
</dbReference>
<keyword evidence="4 5" id="KW-0732">Signal</keyword>
<evidence type="ECO:0000256" key="4">
    <source>
        <dbReference type="ARBA" id="ARBA00022729"/>
    </source>
</evidence>
<evidence type="ECO:0000313" key="7">
    <source>
        <dbReference type="EMBL" id="TRL31195.1"/>
    </source>
</evidence>
<organism evidence="7 8">
    <name type="scientific">Methylosinus sporium</name>
    <dbReference type="NCBI Taxonomy" id="428"/>
    <lineage>
        <taxon>Bacteria</taxon>
        <taxon>Pseudomonadati</taxon>
        <taxon>Pseudomonadota</taxon>
        <taxon>Alphaproteobacteria</taxon>
        <taxon>Hyphomicrobiales</taxon>
        <taxon>Methylocystaceae</taxon>
        <taxon>Methylosinus</taxon>
    </lineage>
</organism>
<dbReference type="GO" id="GO:1904680">
    <property type="term" value="F:peptide transmembrane transporter activity"/>
    <property type="evidence" value="ECO:0007669"/>
    <property type="project" value="TreeGrafter"/>
</dbReference>
<dbReference type="InterPro" id="IPR000914">
    <property type="entry name" value="SBP_5_dom"/>
</dbReference>
<dbReference type="InterPro" id="IPR030678">
    <property type="entry name" value="Peptide/Ni-bd"/>
</dbReference>
<name>A0A549SNI6_METSR</name>
<dbReference type="InterPro" id="IPR039424">
    <property type="entry name" value="SBP_5"/>
</dbReference>
<dbReference type="GO" id="GO:0030288">
    <property type="term" value="C:outer membrane-bounded periplasmic space"/>
    <property type="evidence" value="ECO:0007669"/>
    <property type="project" value="UniProtKB-ARBA"/>
</dbReference>
<dbReference type="PANTHER" id="PTHR30290:SF9">
    <property type="entry name" value="OLIGOPEPTIDE-BINDING PROTEIN APPA"/>
    <property type="match status" value="1"/>
</dbReference>
<evidence type="ECO:0000256" key="1">
    <source>
        <dbReference type="ARBA" id="ARBA00004418"/>
    </source>
</evidence>
<feature type="chain" id="PRO_5022108058" evidence="5">
    <location>
        <begin position="26"/>
        <end position="534"/>
    </location>
</feature>
<proteinExistence type="inferred from homology"/>
<dbReference type="Proteomes" id="UP000316781">
    <property type="component" value="Unassembled WGS sequence"/>
</dbReference>
<dbReference type="CDD" id="cd08492">
    <property type="entry name" value="PBP2_NikA_DppA_OppA_like_15"/>
    <property type="match status" value="1"/>
</dbReference>
<reference evidence="7 8" key="1">
    <citation type="submission" date="2019-07" db="EMBL/GenBank/DDBJ databases">
        <title>Ln-dependent methylotrophs.</title>
        <authorList>
            <person name="Tani A."/>
        </authorList>
    </citation>
    <scope>NUCLEOTIDE SEQUENCE [LARGE SCALE GENOMIC DNA]</scope>
    <source>
        <strain evidence="7 8">SM89A</strain>
    </source>
</reference>
<dbReference type="PIRSF" id="PIRSF002741">
    <property type="entry name" value="MppA"/>
    <property type="match status" value="1"/>
</dbReference>
<evidence type="ECO:0000313" key="8">
    <source>
        <dbReference type="Proteomes" id="UP000316781"/>
    </source>
</evidence>
<gene>
    <name evidence="7" type="ORF">FM996_14540</name>
</gene>
<dbReference type="SUPFAM" id="SSF53850">
    <property type="entry name" value="Periplasmic binding protein-like II"/>
    <property type="match status" value="1"/>
</dbReference>
<feature type="domain" description="Solute-binding protein family 5" evidence="6">
    <location>
        <begin position="79"/>
        <end position="441"/>
    </location>
</feature>
<dbReference type="Pfam" id="PF00496">
    <property type="entry name" value="SBP_bac_5"/>
    <property type="match status" value="1"/>
</dbReference>
<dbReference type="AlphaFoldDB" id="A0A549SNI6"/>
<feature type="signal peptide" evidence="5">
    <location>
        <begin position="1"/>
        <end position="25"/>
    </location>
</feature>
<dbReference type="Gene3D" id="3.90.76.10">
    <property type="entry name" value="Dipeptide-binding Protein, Domain 1"/>
    <property type="match status" value="1"/>
</dbReference>
<evidence type="ECO:0000256" key="3">
    <source>
        <dbReference type="ARBA" id="ARBA00022448"/>
    </source>
</evidence>
<dbReference type="PANTHER" id="PTHR30290">
    <property type="entry name" value="PERIPLASMIC BINDING COMPONENT OF ABC TRANSPORTER"/>
    <property type="match status" value="1"/>
</dbReference>